<feature type="compositionally biased region" description="Pro residues" evidence="3">
    <location>
        <begin position="377"/>
        <end position="386"/>
    </location>
</feature>
<dbReference type="Pfam" id="PF05726">
    <property type="entry name" value="Pirin_C"/>
    <property type="match status" value="1"/>
</dbReference>
<dbReference type="Proteomes" id="UP000831775">
    <property type="component" value="Chromosome"/>
</dbReference>
<proteinExistence type="inferred from homology"/>
<dbReference type="RefSeq" id="WP_244687870.1">
    <property type="nucleotide sequence ID" value="NZ_CP095043.1"/>
</dbReference>
<feature type="region of interest" description="Disordered" evidence="3">
    <location>
        <begin position="343"/>
        <end position="395"/>
    </location>
</feature>
<dbReference type="PANTHER" id="PTHR13903:SF8">
    <property type="entry name" value="PIRIN"/>
    <property type="match status" value="1"/>
</dbReference>
<dbReference type="InterPro" id="IPR012093">
    <property type="entry name" value="Pirin"/>
</dbReference>
<dbReference type="CDD" id="cd02247">
    <property type="entry name" value="cupin_pirin_C"/>
    <property type="match status" value="1"/>
</dbReference>
<dbReference type="InterPro" id="IPR011051">
    <property type="entry name" value="RmlC_Cupin_sf"/>
</dbReference>
<evidence type="ECO:0000313" key="7">
    <source>
        <dbReference type="Proteomes" id="UP000831775"/>
    </source>
</evidence>
<sequence length="395" mass="40844">MSNPESHPAETVCAAGPARVEILEPRDVPLGGLRAMNVRRTLPQRERSLIGAWCFLDHYGPDRVADSGGMNVPAHPHTGLQTVSWLFSGEIEHRDSAGFQAIVRPGELNLMTAGRGISHSERSTPDTTVLHGAQLWVALPHGARDTPKTFEHYAPPVVAGEGWRAQVFLGTLLGETSPMTTHTALVGAEIALDPGCSIRVEVAAGHEHGVLVDAGAVTVRGCGGDGRSGDGRGGDGRGAGAAVTAGTVTAGTVTAGTDGAGTDGAGTVKVGTNALAYVPAGSSELHITAGANGARVLLIGGEPFGEELVMWWNFVGRDHDEIMRARADWQAELAAAGVADVAETPGRREAPDAPVATNVSLDAPAPDRFGLPDGEPEPPLSAPPAPIAQLLPRRR</sequence>
<evidence type="ECO:0000256" key="2">
    <source>
        <dbReference type="RuleBase" id="RU003457"/>
    </source>
</evidence>
<dbReference type="SUPFAM" id="SSF51182">
    <property type="entry name" value="RmlC-like cupins"/>
    <property type="match status" value="1"/>
</dbReference>
<feature type="domain" description="Pirin C-terminal" evidence="5">
    <location>
        <begin position="267"/>
        <end position="331"/>
    </location>
</feature>
<dbReference type="InterPro" id="IPR003829">
    <property type="entry name" value="Pirin_N_dom"/>
</dbReference>
<evidence type="ECO:0000259" key="5">
    <source>
        <dbReference type="Pfam" id="PF05726"/>
    </source>
</evidence>
<evidence type="ECO:0000313" key="6">
    <source>
        <dbReference type="EMBL" id="UOQ61424.1"/>
    </source>
</evidence>
<evidence type="ECO:0000256" key="3">
    <source>
        <dbReference type="SAM" id="MobiDB-lite"/>
    </source>
</evidence>
<dbReference type="Gene3D" id="2.60.120.10">
    <property type="entry name" value="Jelly Rolls"/>
    <property type="match status" value="1"/>
</dbReference>
<evidence type="ECO:0000259" key="4">
    <source>
        <dbReference type="Pfam" id="PF02678"/>
    </source>
</evidence>
<reference evidence="6 7" key="1">
    <citation type="submission" date="2022-04" db="EMBL/GenBank/DDBJ databases">
        <title>Leucobacter sp. isolated from rhizosphere of onion.</title>
        <authorList>
            <person name="Won M."/>
            <person name="Lee C.-M."/>
            <person name="Woen H.-Y."/>
            <person name="Kwon S.-W."/>
        </authorList>
    </citation>
    <scope>NUCLEOTIDE SEQUENCE [LARGE SCALE GENOMIC DNA]</scope>
    <source>
        <strain evidence="6 7">H25R-14</strain>
    </source>
</reference>
<dbReference type="CDD" id="cd02909">
    <property type="entry name" value="cupin_pirin_N"/>
    <property type="match status" value="1"/>
</dbReference>
<dbReference type="InterPro" id="IPR008778">
    <property type="entry name" value="Pirin_C_dom"/>
</dbReference>
<evidence type="ECO:0000256" key="1">
    <source>
        <dbReference type="ARBA" id="ARBA00008416"/>
    </source>
</evidence>
<name>A0ABY4FZA9_9MICO</name>
<organism evidence="6 7">
    <name type="scientific">Leucobacter rhizosphaerae</name>
    <dbReference type="NCBI Taxonomy" id="2932245"/>
    <lineage>
        <taxon>Bacteria</taxon>
        <taxon>Bacillati</taxon>
        <taxon>Actinomycetota</taxon>
        <taxon>Actinomycetes</taxon>
        <taxon>Micrococcales</taxon>
        <taxon>Microbacteriaceae</taxon>
        <taxon>Leucobacter</taxon>
    </lineage>
</organism>
<comment type="similarity">
    <text evidence="1 2">Belongs to the pirin family.</text>
</comment>
<gene>
    <name evidence="6" type="ORF">MUN76_05490</name>
</gene>
<keyword evidence="7" id="KW-1185">Reference proteome</keyword>
<feature type="domain" description="Pirin N-terminal" evidence="4">
    <location>
        <begin position="37"/>
        <end position="137"/>
    </location>
</feature>
<dbReference type="PANTHER" id="PTHR13903">
    <property type="entry name" value="PIRIN-RELATED"/>
    <property type="match status" value="1"/>
</dbReference>
<dbReference type="Pfam" id="PF02678">
    <property type="entry name" value="Pirin"/>
    <property type="match status" value="1"/>
</dbReference>
<dbReference type="EMBL" id="CP095043">
    <property type="protein sequence ID" value="UOQ61424.1"/>
    <property type="molecule type" value="Genomic_DNA"/>
</dbReference>
<accession>A0ABY4FZA9</accession>
<dbReference type="InterPro" id="IPR014710">
    <property type="entry name" value="RmlC-like_jellyroll"/>
</dbReference>
<protein>
    <submittedName>
        <fullName evidence="6">Pirin family protein</fullName>
    </submittedName>
</protein>